<dbReference type="PANTHER" id="PTHR13664">
    <property type="entry name" value="BECLIN 1-ASSOCIATED AUTOPHAGY-RELATED KEY REGULATOR"/>
    <property type="match status" value="1"/>
</dbReference>
<feature type="compositionally biased region" description="Acidic residues" evidence="2">
    <location>
        <begin position="301"/>
        <end position="316"/>
    </location>
</feature>
<organism evidence="3 4">
    <name type="scientific">Xenoophorus captivus</name>
    <dbReference type="NCBI Taxonomy" id="1517983"/>
    <lineage>
        <taxon>Eukaryota</taxon>
        <taxon>Metazoa</taxon>
        <taxon>Chordata</taxon>
        <taxon>Craniata</taxon>
        <taxon>Vertebrata</taxon>
        <taxon>Euteleostomi</taxon>
        <taxon>Actinopterygii</taxon>
        <taxon>Neopterygii</taxon>
        <taxon>Teleostei</taxon>
        <taxon>Neoteleostei</taxon>
        <taxon>Acanthomorphata</taxon>
        <taxon>Ovalentaria</taxon>
        <taxon>Atherinomorphae</taxon>
        <taxon>Cyprinodontiformes</taxon>
        <taxon>Goodeidae</taxon>
        <taxon>Xenoophorus</taxon>
    </lineage>
</organism>
<sequence>MTSPAGLPLLGPVRAASSSLSPAAAKPPLPRPQVHSAASTPGGMMVESVDEAEGLYVAVERCPLCTTSRRRLTCARCVQAGDFVFFDGRNSERDPADVTAECDLALTSSTVTELAEARRTTYLSGRWIWDDQNGETSISITGAPVALRSNGDCSAYYSWVEEKSTSPGPGKEGGSRAGLVQELDHINPAHTISAALCYATQLVTILSHILDVNLPKKLCNRPKGDCAAPGFLQLIITPDLFFCVQHVNSDKLHPHHTLRNIMFLVAPDNDNLGRTGPFEVSSDLEESMEFVEPEVSGPTEESGDEAVTDEETDLGMDWETVPSPRFCDIPSQVGTLVYLSSLKPDRYG</sequence>
<dbReference type="EMBL" id="JAHRIN010070157">
    <property type="protein sequence ID" value="MEQ2216311.1"/>
    <property type="molecule type" value="Genomic_DNA"/>
</dbReference>
<protein>
    <submittedName>
        <fullName evidence="3">Uncharacterized protein</fullName>
    </submittedName>
</protein>
<keyword evidence="4" id="KW-1185">Reference proteome</keyword>
<dbReference type="Proteomes" id="UP001434883">
    <property type="component" value="Unassembled WGS sequence"/>
</dbReference>
<comment type="caution">
    <text evidence="3">The sequence shown here is derived from an EMBL/GenBank/DDBJ whole genome shotgun (WGS) entry which is preliminary data.</text>
</comment>
<evidence type="ECO:0000256" key="2">
    <source>
        <dbReference type="SAM" id="MobiDB-lite"/>
    </source>
</evidence>
<dbReference type="PANTHER" id="PTHR13664:SF0">
    <property type="entry name" value="BECLIN 1-ASSOCIATED AUTOPHAGY-RELATED KEY REGULATOR"/>
    <property type="match status" value="1"/>
</dbReference>
<evidence type="ECO:0000256" key="1">
    <source>
        <dbReference type="ARBA" id="ARBA00023054"/>
    </source>
</evidence>
<evidence type="ECO:0000313" key="3">
    <source>
        <dbReference type="EMBL" id="MEQ2216311.1"/>
    </source>
</evidence>
<feature type="region of interest" description="Disordered" evidence="2">
    <location>
        <begin position="293"/>
        <end position="317"/>
    </location>
</feature>
<dbReference type="InterPro" id="IPR018791">
    <property type="entry name" value="UV_resistance/autophagy_Atg14"/>
</dbReference>
<gene>
    <name evidence="3" type="ORF">XENOCAPTIV_014158</name>
</gene>
<feature type="region of interest" description="Disordered" evidence="2">
    <location>
        <begin position="20"/>
        <end position="42"/>
    </location>
</feature>
<evidence type="ECO:0000313" key="4">
    <source>
        <dbReference type="Proteomes" id="UP001434883"/>
    </source>
</evidence>
<reference evidence="3 4" key="1">
    <citation type="submission" date="2021-06" db="EMBL/GenBank/DDBJ databases">
        <authorList>
            <person name="Palmer J.M."/>
        </authorList>
    </citation>
    <scope>NUCLEOTIDE SEQUENCE [LARGE SCALE GENOMIC DNA]</scope>
    <source>
        <strain evidence="3 4">XC_2019</strain>
        <tissue evidence="3">Muscle</tissue>
    </source>
</reference>
<accession>A0ABV0S885</accession>
<proteinExistence type="predicted"/>
<keyword evidence="1" id="KW-0175">Coiled coil</keyword>
<name>A0ABV0S885_9TELE</name>
<dbReference type="Pfam" id="PF10186">
    <property type="entry name" value="ATG14"/>
    <property type="match status" value="1"/>
</dbReference>